<comment type="caution">
    <text evidence="1">The sequence shown here is derived from an EMBL/GenBank/DDBJ whole genome shotgun (WGS) entry which is preliminary data.</text>
</comment>
<accession>A0A5C6BPI7</accession>
<dbReference type="Proteomes" id="UP000320735">
    <property type="component" value="Unassembled WGS sequence"/>
</dbReference>
<evidence type="ECO:0000313" key="2">
    <source>
        <dbReference type="Proteomes" id="UP000320735"/>
    </source>
</evidence>
<keyword evidence="2" id="KW-1185">Reference proteome</keyword>
<proteinExistence type="predicted"/>
<protein>
    <submittedName>
        <fullName evidence="1">Uncharacterized protein</fullName>
    </submittedName>
</protein>
<dbReference type="AlphaFoldDB" id="A0A5C6BPI7"/>
<evidence type="ECO:0000313" key="1">
    <source>
        <dbReference type="EMBL" id="TWU12504.1"/>
    </source>
</evidence>
<name>A0A5C6BPI7_9PLAN</name>
<organism evidence="1 2">
    <name type="scientific">Symmachiella macrocystis</name>
    <dbReference type="NCBI Taxonomy" id="2527985"/>
    <lineage>
        <taxon>Bacteria</taxon>
        <taxon>Pseudomonadati</taxon>
        <taxon>Planctomycetota</taxon>
        <taxon>Planctomycetia</taxon>
        <taxon>Planctomycetales</taxon>
        <taxon>Planctomycetaceae</taxon>
        <taxon>Symmachiella</taxon>
    </lineage>
</organism>
<sequence>MVSAQQYLQAGFAVETRQVGRRAALDRIIPKHVFESSFYPACVSQQCMIK</sequence>
<gene>
    <name evidence="1" type="ORF">CA54_13280</name>
</gene>
<dbReference type="EMBL" id="SJPP01000001">
    <property type="protein sequence ID" value="TWU12504.1"/>
    <property type="molecule type" value="Genomic_DNA"/>
</dbReference>
<reference evidence="1 2" key="1">
    <citation type="submission" date="2019-02" db="EMBL/GenBank/DDBJ databases">
        <title>Deep-cultivation of Planctomycetes and their phenomic and genomic characterization uncovers novel biology.</title>
        <authorList>
            <person name="Wiegand S."/>
            <person name="Jogler M."/>
            <person name="Boedeker C."/>
            <person name="Pinto D."/>
            <person name="Vollmers J."/>
            <person name="Rivas-Marin E."/>
            <person name="Kohn T."/>
            <person name="Peeters S.H."/>
            <person name="Heuer A."/>
            <person name="Rast P."/>
            <person name="Oberbeckmann S."/>
            <person name="Bunk B."/>
            <person name="Jeske O."/>
            <person name="Meyerdierks A."/>
            <person name="Storesund J.E."/>
            <person name="Kallscheuer N."/>
            <person name="Luecker S."/>
            <person name="Lage O.M."/>
            <person name="Pohl T."/>
            <person name="Merkel B.J."/>
            <person name="Hornburger P."/>
            <person name="Mueller R.-W."/>
            <person name="Bruemmer F."/>
            <person name="Labrenz M."/>
            <person name="Spormann A.M."/>
            <person name="Op Den Camp H."/>
            <person name="Overmann J."/>
            <person name="Amann R."/>
            <person name="Jetten M.S.M."/>
            <person name="Mascher T."/>
            <person name="Medema M.H."/>
            <person name="Devos D.P."/>
            <person name="Kaster A.-K."/>
            <person name="Ovreas L."/>
            <person name="Rohde M."/>
            <person name="Galperin M.Y."/>
            <person name="Jogler C."/>
        </authorList>
    </citation>
    <scope>NUCLEOTIDE SEQUENCE [LARGE SCALE GENOMIC DNA]</scope>
    <source>
        <strain evidence="1 2">CA54</strain>
    </source>
</reference>